<gene>
    <name evidence="3" type="ORF">APY09_03765</name>
</gene>
<dbReference type="OrthoDB" id="3268639at2"/>
<keyword evidence="2" id="KW-0812">Transmembrane</keyword>
<evidence type="ECO:0000256" key="1">
    <source>
        <dbReference type="SAM" id="MobiDB-lite"/>
    </source>
</evidence>
<feature type="compositionally biased region" description="Basic and acidic residues" evidence="1">
    <location>
        <begin position="1"/>
        <end position="12"/>
    </location>
</feature>
<comment type="caution">
    <text evidence="3">The sequence shown here is derived from an EMBL/GenBank/DDBJ whole genome shotgun (WGS) entry which is preliminary data.</text>
</comment>
<name>A0A0V8RZP5_9ACTO</name>
<feature type="region of interest" description="Disordered" evidence="1">
    <location>
        <begin position="1"/>
        <end position="37"/>
    </location>
</feature>
<dbReference type="AlphaFoldDB" id="A0A0V8RZP5"/>
<dbReference type="EMBL" id="LLVT01000001">
    <property type="protein sequence ID" value="KSW13470.1"/>
    <property type="molecule type" value="Genomic_DNA"/>
</dbReference>
<feature type="compositionally biased region" description="Basic and acidic residues" evidence="1">
    <location>
        <begin position="28"/>
        <end position="37"/>
    </location>
</feature>
<evidence type="ECO:0000256" key="2">
    <source>
        <dbReference type="SAM" id="Phobius"/>
    </source>
</evidence>
<accession>A0A0V8RZP5</accession>
<keyword evidence="2" id="KW-0472">Membrane</keyword>
<protein>
    <submittedName>
        <fullName evidence="3">Transporter</fullName>
    </submittedName>
</protein>
<sequence length="89" mass="9591">MSDQHFPTENEGAKPGGNTGSVHGEAPLIRKKEELTPEQYKRQRNNLILMALLVVLIIAAFVAFPYIKTALLGGAAFLAPVAGFAPLLF</sequence>
<keyword evidence="2" id="KW-1133">Transmembrane helix</keyword>
<organism evidence="3 4">
    <name type="scientific">Schaalia odontolytica</name>
    <dbReference type="NCBI Taxonomy" id="1660"/>
    <lineage>
        <taxon>Bacteria</taxon>
        <taxon>Bacillati</taxon>
        <taxon>Actinomycetota</taxon>
        <taxon>Actinomycetes</taxon>
        <taxon>Actinomycetales</taxon>
        <taxon>Actinomycetaceae</taxon>
        <taxon>Schaalia</taxon>
    </lineage>
</organism>
<evidence type="ECO:0000313" key="4">
    <source>
        <dbReference type="Proteomes" id="UP000054686"/>
    </source>
</evidence>
<dbReference type="Proteomes" id="UP000054686">
    <property type="component" value="Unassembled WGS sequence"/>
</dbReference>
<feature type="transmembrane region" description="Helical" evidence="2">
    <location>
        <begin position="47"/>
        <end position="64"/>
    </location>
</feature>
<proteinExistence type="predicted"/>
<evidence type="ECO:0000313" key="3">
    <source>
        <dbReference type="EMBL" id="KSW13470.1"/>
    </source>
</evidence>
<feature type="transmembrane region" description="Helical" evidence="2">
    <location>
        <begin position="70"/>
        <end position="88"/>
    </location>
</feature>
<reference evidence="3 4" key="1">
    <citation type="submission" date="2015-10" db="EMBL/GenBank/DDBJ databases">
        <title>Draft Genome of Actinomyces odontolyticus subsp. actinosynbacter strain XH001.</title>
        <authorList>
            <person name="Mclean J.S."/>
            <person name="He X."/>
        </authorList>
    </citation>
    <scope>NUCLEOTIDE SEQUENCE [LARGE SCALE GENOMIC DNA]</scope>
    <source>
        <strain evidence="3 4">XH001</strain>
    </source>
</reference>
<dbReference type="RefSeq" id="WP_060566231.1">
    <property type="nucleotide sequence ID" value="NZ_CP040006.1"/>
</dbReference>